<keyword evidence="3 4" id="KW-0732">Signal</keyword>
<evidence type="ECO:0000256" key="2">
    <source>
        <dbReference type="ARBA" id="ARBA00022448"/>
    </source>
</evidence>
<dbReference type="PANTHER" id="PTHR30290:SF9">
    <property type="entry name" value="OLIGOPEPTIDE-BINDING PROTEIN APPA"/>
    <property type="match status" value="1"/>
</dbReference>
<dbReference type="KEGG" id="vcr:VC395_0214"/>
<dbReference type="Pfam" id="PF00496">
    <property type="entry name" value="SBP_bac_5"/>
    <property type="match status" value="1"/>
</dbReference>
<comment type="similarity">
    <text evidence="1">Belongs to the bacterial solute-binding protein 5 family.</text>
</comment>
<feature type="chain" id="PRO_5002604485" evidence="4">
    <location>
        <begin position="48"/>
        <end position="542"/>
    </location>
</feature>
<evidence type="ECO:0000256" key="4">
    <source>
        <dbReference type="SAM" id="SignalP"/>
    </source>
</evidence>
<dbReference type="Proteomes" id="UP000000249">
    <property type="component" value="Chromosome 1"/>
</dbReference>
<dbReference type="InterPro" id="IPR000914">
    <property type="entry name" value="SBP_5_dom"/>
</dbReference>
<dbReference type="Gene3D" id="3.10.105.10">
    <property type="entry name" value="Dipeptide-binding Protein, Domain 3"/>
    <property type="match status" value="1"/>
</dbReference>
<dbReference type="Gene3D" id="3.90.76.10">
    <property type="entry name" value="Dipeptide-binding Protein, Domain 1"/>
    <property type="match status" value="1"/>
</dbReference>
<dbReference type="InterPro" id="IPR039424">
    <property type="entry name" value="SBP_5"/>
</dbReference>
<name>A0A0H3AKD5_VIBC3</name>
<dbReference type="EMBL" id="CP000627">
    <property type="protein sequence ID" value="ABQ21089.1"/>
    <property type="molecule type" value="Genomic_DNA"/>
</dbReference>
<dbReference type="GO" id="GO:0030288">
    <property type="term" value="C:outer membrane-bounded periplasmic space"/>
    <property type="evidence" value="ECO:0007669"/>
    <property type="project" value="UniProtKB-ARBA"/>
</dbReference>
<accession>A0A0H3AKD5</accession>
<feature type="signal peptide" evidence="4">
    <location>
        <begin position="1"/>
        <end position="47"/>
    </location>
</feature>
<organism evidence="6 7">
    <name type="scientific">Vibrio cholerae serotype O1 (strain ATCC 39541 / Classical Ogawa 395 / O395)</name>
    <dbReference type="NCBI Taxonomy" id="345073"/>
    <lineage>
        <taxon>Bacteria</taxon>
        <taxon>Pseudomonadati</taxon>
        <taxon>Pseudomonadota</taxon>
        <taxon>Gammaproteobacteria</taxon>
        <taxon>Vibrionales</taxon>
        <taxon>Vibrionaceae</taxon>
        <taxon>Vibrio</taxon>
    </lineage>
</organism>
<dbReference type="InterPro" id="IPR030678">
    <property type="entry name" value="Peptide/Ni-bd"/>
</dbReference>
<dbReference type="CDD" id="cd08498">
    <property type="entry name" value="PBP2_NikA_DppA_OppA_like_2"/>
    <property type="match status" value="1"/>
</dbReference>
<dbReference type="SUPFAM" id="SSF53850">
    <property type="entry name" value="Periplasmic binding protein-like II"/>
    <property type="match status" value="1"/>
</dbReference>
<evidence type="ECO:0000313" key="6">
    <source>
        <dbReference type="EMBL" id="ABQ21089.1"/>
    </source>
</evidence>
<sequence length="542" mass="60645">MGWRLLQKQIQQTRDLDSRIRSYAMKTMKNKLALALIATGLSFGAMAADITVAYDADPVSMDPHEQLSGGTLQLSHMVFDPLIRFTQKMEFEPRLAESWQRVDNETMRFTLRKGVKFHSGNDFTADDVVWTFNRLKESADFKGIFEPLVSLTKVDDYTIEIKTAGTYPLIENVATYIFPMDSKFYTGTTADGKNKAEIVKHGNSFASENISGTGPFTVTAREQGVKLEFQRNPNYWDKASKGNVDKLTLAVIKEDATRVAALLSGGVDMIAPVSPNDYQRIKDAKGVDLFTMPGTRVITFQMNQNSNPALKDVRVRQAIVYAINNEGIVDKVMKGAATTAAQQSPVGYAGYNENLKPRFDLNKAKELMKEAGYEKGFNLTMIAPNNRYVNDEKIAQAASAMLSKIGIKVDLKTMPKAQYWPEFDKCAADMLMIGWHPDTEDSANFTEFLTMTRDSNTGKGQYNCGYYSNAEVDKLVNAANEETDLEKRSTMLKKVEEILYNEAAFVPLHFQDPSWAAKNTLDIAPIINGMDFPYFGDLVVKE</sequence>
<evidence type="ECO:0000259" key="5">
    <source>
        <dbReference type="Pfam" id="PF00496"/>
    </source>
</evidence>
<dbReference type="Gene3D" id="3.40.190.10">
    <property type="entry name" value="Periplasmic binding protein-like II"/>
    <property type="match status" value="1"/>
</dbReference>
<protein>
    <submittedName>
        <fullName evidence="6">Peptide ABC transporter, periplasmic peptide-binding protein</fullName>
    </submittedName>
</protein>
<evidence type="ECO:0000256" key="1">
    <source>
        <dbReference type="ARBA" id="ARBA00005695"/>
    </source>
</evidence>
<feature type="domain" description="Solute-binding protein family 5" evidence="5">
    <location>
        <begin position="90"/>
        <end position="452"/>
    </location>
</feature>
<dbReference type="GO" id="GO:0015833">
    <property type="term" value="P:peptide transport"/>
    <property type="evidence" value="ECO:0007669"/>
    <property type="project" value="TreeGrafter"/>
</dbReference>
<proteinExistence type="inferred from homology"/>
<dbReference type="PATRIC" id="fig|345073.21.peg.203"/>
<evidence type="ECO:0000313" key="7">
    <source>
        <dbReference type="Proteomes" id="UP000000249"/>
    </source>
</evidence>
<dbReference type="GO" id="GO:0043190">
    <property type="term" value="C:ATP-binding cassette (ABC) transporter complex"/>
    <property type="evidence" value="ECO:0007669"/>
    <property type="project" value="InterPro"/>
</dbReference>
<dbReference type="PIRSF" id="PIRSF002741">
    <property type="entry name" value="MppA"/>
    <property type="match status" value="1"/>
</dbReference>
<keyword evidence="2" id="KW-0813">Transport</keyword>
<reference evidence="6 7" key="1">
    <citation type="submission" date="2007-03" db="EMBL/GenBank/DDBJ databases">
        <authorList>
            <person name="Heidelberg J."/>
        </authorList>
    </citation>
    <scope>NUCLEOTIDE SEQUENCE [LARGE SCALE GENOMIC DNA]</scope>
    <source>
        <strain evidence="7">ATCC 39541 / Classical Ogawa 395 / O395</strain>
    </source>
</reference>
<dbReference type="eggNOG" id="COG0747">
    <property type="taxonomic scope" value="Bacteria"/>
</dbReference>
<gene>
    <name evidence="6" type="ordered locus">VC0395_A2564</name>
</gene>
<dbReference type="InterPro" id="IPR023765">
    <property type="entry name" value="SBP_5_CS"/>
</dbReference>
<dbReference type="AlphaFoldDB" id="A0A0H3AKD5"/>
<evidence type="ECO:0000256" key="3">
    <source>
        <dbReference type="ARBA" id="ARBA00022729"/>
    </source>
</evidence>
<dbReference type="PANTHER" id="PTHR30290">
    <property type="entry name" value="PERIPLASMIC BINDING COMPONENT OF ABC TRANSPORTER"/>
    <property type="match status" value="1"/>
</dbReference>
<dbReference type="PROSITE" id="PS01040">
    <property type="entry name" value="SBP_BACTERIAL_5"/>
    <property type="match status" value="1"/>
</dbReference>
<dbReference type="KEGG" id="vco:VC0395_A2564"/>
<dbReference type="GO" id="GO:1904680">
    <property type="term" value="F:peptide transmembrane transporter activity"/>
    <property type="evidence" value="ECO:0007669"/>
    <property type="project" value="TreeGrafter"/>
</dbReference>